<gene>
    <name evidence="8" type="ORF">PAC_05204</name>
</gene>
<comment type="similarity">
    <text evidence="2 6">Belongs to the cytochrome P450 family.</text>
</comment>
<keyword evidence="7" id="KW-1133">Transmembrane helix</keyword>
<evidence type="ECO:0008006" key="10">
    <source>
        <dbReference type="Google" id="ProtNLM"/>
    </source>
</evidence>
<dbReference type="PRINTS" id="PR00385">
    <property type="entry name" value="P450"/>
</dbReference>
<dbReference type="InterPro" id="IPR001128">
    <property type="entry name" value="Cyt_P450"/>
</dbReference>
<dbReference type="PRINTS" id="PR00463">
    <property type="entry name" value="EP450I"/>
</dbReference>
<keyword evidence="7" id="KW-0812">Transmembrane</keyword>
<dbReference type="GO" id="GO:0016705">
    <property type="term" value="F:oxidoreductase activity, acting on paired donors, with incorporation or reduction of molecular oxygen"/>
    <property type="evidence" value="ECO:0007669"/>
    <property type="project" value="InterPro"/>
</dbReference>
<dbReference type="GO" id="GO:0020037">
    <property type="term" value="F:heme binding"/>
    <property type="evidence" value="ECO:0007669"/>
    <property type="project" value="InterPro"/>
</dbReference>
<sequence length="531" mass="60253">MGGYAETFVPGSILTTSAIVGILSLFWIIFTREATPLRKVPGPFWASISKLWIFQKQRGYQRPLVDIELHNKYGPIVRIAPNEVLISSPKAFRTVYGAGSNFRKGEWYIGASTCGWSGDDNLDFLTEQNIEKYRTQRRAVGPAYSEAAMKDLETQLDSILEKNIGIMKERAGQSVDLDLFFNMLSSDCYSMATFSKSKNLIEDDKDDGSIHAIHAAWRYMHIVGYFPLVHRALTAIANISAQQSTSLRHMINTLFPFMERENRGNKPAARNPFAFPITQVASRFEARNSSSIDPKAQEYPKDIAGKLFQLQAEKGILKDHWVRNMCMTNFGAGVETTAIVVGCLVDNIVSHPRCQEKVHAELDKATKEGRIGKIPKLRELKEELPYLNACLMESMRVHPVVGMPLVRTVPEGGVELEGKWLPAGTTVGINCWVLCRDKALYGEDADEWRPERWLEYSPERLKYLETYNVSFGTGARSCPGKYLAQAVYTKMIPMLFQDFLWSYTNPEAKKMLRCTFSTRYIELMMQWKLRG</sequence>
<evidence type="ECO:0000256" key="2">
    <source>
        <dbReference type="ARBA" id="ARBA00010617"/>
    </source>
</evidence>
<evidence type="ECO:0000256" key="7">
    <source>
        <dbReference type="SAM" id="Phobius"/>
    </source>
</evidence>
<keyword evidence="5 6" id="KW-0349">Heme</keyword>
<evidence type="ECO:0000256" key="5">
    <source>
        <dbReference type="PIRSR" id="PIRSR602401-1"/>
    </source>
</evidence>
<keyword evidence="7" id="KW-0472">Membrane</keyword>
<dbReference type="GO" id="GO:0005506">
    <property type="term" value="F:iron ion binding"/>
    <property type="evidence" value="ECO:0007669"/>
    <property type="project" value="InterPro"/>
</dbReference>
<dbReference type="InterPro" id="IPR017972">
    <property type="entry name" value="Cyt_P450_CS"/>
</dbReference>
<accession>A0A1L7WRB1</accession>
<dbReference type="STRING" id="576137.A0A1L7WRB1"/>
<feature type="transmembrane region" description="Helical" evidence="7">
    <location>
        <begin position="12"/>
        <end position="30"/>
    </location>
</feature>
<evidence type="ECO:0000256" key="1">
    <source>
        <dbReference type="ARBA" id="ARBA00001971"/>
    </source>
</evidence>
<dbReference type="EMBL" id="FJOG01000006">
    <property type="protein sequence ID" value="CZR55317.1"/>
    <property type="molecule type" value="Genomic_DNA"/>
</dbReference>
<evidence type="ECO:0000313" key="9">
    <source>
        <dbReference type="Proteomes" id="UP000184330"/>
    </source>
</evidence>
<name>A0A1L7WRB1_9HELO</name>
<dbReference type="SUPFAM" id="SSF48264">
    <property type="entry name" value="Cytochrome P450"/>
    <property type="match status" value="1"/>
</dbReference>
<dbReference type="InterPro" id="IPR050121">
    <property type="entry name" value="Cytochrome_P450_monoxygenase"/>
</dbReference>
<evidence type="ECO:0000256" key="6">
    <source>
        <dbReference type="RuleBase" id="RU000461"/>
    </source>
</evidence>
<keyword evidence="4 5" id="KW-0408">Iron</keyword>
<reference evidence="8 9" key="1">
    <citation type="submission" date="2016-03" db="EMBL/GenBank/DDBJ databases">
        <authorList>
            <person name="Ploux O."/>
        </authorList>
    </citation>
    <scope>NUCLEOTIDE SEQUENCE [LARGE SCALE GENOMIC DNA]</scope>
    <source>
        <strain evidence="8 9">UAMH 11012</strain>
    </source>
</reference>
<dbReference type="GO" id="GO:0004497">
    <property type="term" value="F:monooxygenase activity"/>
    <property type="evidence" value="ECO:0007669"/>
    <property type="project" value="UniProtKB-KW"/>
</dbReference>
<keyword evidence="6" id="KW-0560">Oxidoreductase</keyword>
<protein>
    <recommendedName>
        <fullName evidence="10">Cytochrome P450</fullName>
    </recommendedName>
</protein>
<dbReference type="InterPro" id="IPR002401">
    <property type="entry name" value="Cyt_P450_E_grp-I"/>
</dbReference>
<keyword evidence="9" id="KW-1185">Reference proteome</keyword>
<dbReference type="InterPro" id="IPR036396">
    <property type="entry name" value="Cyt_P450_sf"/>
</dbReference>
<comment type="cofactor">
    <cofactor evidence="1 5">
        <name>heme</name>
        <dbReference type="ChEBI" id="CHEBI:30413"/>
    </cofactor>
</comment>
<dbReference type="PANTHER" id="PTHR24305">
    <property type="entry name" value="CYTOCHROME P450"/>
    <property type="match status" value="1"/>
</dbReference>
<dbReference type="PANTHER" id="PTHR24305:SF232">
    <property type="entry name" value="P450, PUTATIVE (EUROFUNG)-RELATED"/>
    <property type="match status" value="1"/>
</dbReference>
<dbReference type="PROSITE" id="PS00086">
    <property type="entry name" value="CYTOCHROME_P450"/>
    <property type="match status" value="1"/>
</dbReference>
<dbReference type="Gene3D" id="1.10.630.10">
    <property type="entry name" value="Cytochrome P450"/>
    <property type="match status" value="1"/>
</dbReference>
<dbReference type="Proteomes" id="UP000184330">
    <property type="component" value="Unassembled WGS sequence"/>
</dbReference>
<dbReference type="Pfam" id="PF00067">
    <property type="entry name" value="p450"/>
    <property type="match status" value="1"/>
</dbReference>
<keyword evidence="6" id="KW-0503">Monooxygenase</keyword>
<evidence type="ECO:0000313" key="8">
    <source>
        <dbReference type="EMBL" id="CZR55317.1"/>
    </source>
</evidence>
<keyword evidence="3 5" id="KW-0479">Metal-binding</keyword>
<evidence type="ECO:0000256" key="3">
    <source>
        <dbReference type="ARBA" id="ARBA00022723"/>
    </source>
</evidence>
<organism evidence="8 9">
    <name type="scientific">Phialocephala subalpina</name>
    <dbReference type="NCBI Taxonomy" id="576137"/>
    <lineage>
        <taxon>Eukaryota</taxon>
        <taxon>Fungi</taxon>
        <taxon>Dikarya</taxon>
        <taxon>Ascomycota</taxon>
        <taxon>Pezizomycotina</taxon>
        <taxon>Leotiomycetes</taxon>
        <taxon>Helotiales</taxon>
        <taxon>Mollisiaceae</taxon>
        <taxon>Phialocephala</taxon>
        <taxon>Phialocephala fortinii species complex</taxon>
    </lineage>
</organism>
<dbReference type="AlphaFoldDB" id="A0A1L7WRB1"/>
<proteinExistence type="inferred from homology"/>
<feature type="binding site" description="axial binding residue" evidence="5">
    <location>
        <position position="478"/>
    </location>
    <ligand>
        <name>heme</name>
        <dbReference type="ChEBI" id="CHEBI:30413"/>
    </ligand>
    <ligandPart>
        <name>Fe</name>
        <dbReference type="ChEBI" id="CHEBI:18248"/>
    </ligandPart>
</feature>
<dbReference type="OrthoDB" id="3934656at2759"/>
<evidence type="ECO:0000256" key="4">
    <source>
        <dbReference type="ARBA" id="ARBA00023004"/>
    </source>
</evidence>